<keyword evidence="1" id="KW-1133">Transmembrane helix</keyword>
<keyword evidence="4" id="KW-1185">Reference proteome</keyword>
<dbReference type="GO" id="GO:0080120">
    <property type="term" value="P:CAAX-box protein maturation"/>
    <property type="evidence" value="ECO:0007669"/>
    <property type="project" value="UniProtKB-ARBA"/>
</dbReference>
<feature type="transmembrane region" description="Helical" evidence="1">
    <location>
        <begin position="242"/>
        <end position="262"/>
    </location>
</feature>
<feature type="transmembrane region" description="Helical" evidence="1">
    <location>
        <begin position="28"/>
        <end position="48"/>
    </location>
</feature>
<dbReference type="InterPro" id="IPR003675">
    <property type="entry name" value="Rce1/LyrA-like_dom"/>
</dbReference>
<sequence>MTTPPPNDLSDLQPEIGPAARRRLRVEIAIVLALSLGASAVYALVAFVHDLVDLVVASTPISDQTASINPSLSTQEAFDLVYQLLAFAFGLAPVALALYLLWPPGLSPFARFGLDRRRPRFDLGVGLLLVPIIGIPGIGVFLLGRLLGITVDLSTNGLGAYWWSIPVLILSALRAALVEEVIVVGYLFTRLREFGWRTWAIIVASALLRGSYHLYQGVGAFVGNAAMGVLFGWVYTKWGRTMPLVITHFILDVVSFVGYPLLRMWFPALLS</sequence>
<proteinExistence type="predicted"/>
<name>A0A4S4FEF5_9MICO</name>
<protein>
    <submittedName>
        <fullName evidence="3">CPBP family intramembrane metalloprotease</fullName>
    </submittedName>
</protein>
<evidence type="ECO:0000256" key="1">
    <source>
        <dbReference type="SAM" id="Phobius"/>
    </source>
</evidence>
<accession>A0A4S4FEF5</accession>
<feature type="transmembrane region" description="Helical" evidence="1">
    <location>
        <begin position="160"/>
        <end position="187"/>
    </location>
</feature>
<dbReference type="GO" id="GO:0008237">
    <property type="term" value="F:metallopeptidase activity"/>
    <property type="evidence" value="ECO:0007669"/>
    <property type="project" value="UniProtKB-KW"/>
</dbReference>
<keyword evidence="1" id="KW-0472">Membrane</keyword>
<dbReference type="RefSeq" id="WP_136428821.1">
    <property type="nucleotide sequence ID" value="NZ_SSSM01000006.1"/>
</dbReference>
<dbReference type="Proteomes" id="UP000309133">
    <property type="component" value="Unassembled WGS sequence"/>
</dbReference>
<dbReference type="Pfam" id="PF02517">
    <property type="entry name" value="Rce1-like"/>
    <property type="match status" value="1"/>
</dbReference>
<gene>
    <name evidence="3" type="ORF">E6C64_16670</name>
</gene>
<dbReference type="AlphaFoldDB" id="A0A4S4FEF5"/>
<dbReference type="OrthoDB" id="4453618at2"/>
<keyword evidence="3" id="KW-0378">Hydrolase</keyword>
<dbReference type="GO" id="GO:0004175">
    <property type="term" value="F:endopeptidase activity"/>
    <property type="evidence" value="ECO:0007669"/>
    <property type="project" value="UniProtKB-ARBA"/>
</dbReference>
<feature type="transmembrane region" description="Helical" evidence="1">
    <location>
        <begin position="123"/>
        <end position="148"/>
    </location>
</feature>
<dbReference type="EMBL" id="SSSM01000006">
    <property type="protein sequence ID" value="THG28461.1"/>
    <property type="molecule type" value="Genomic_DNA"/>
</dbReference>
<comment type="caution">
    <text evidence="3">The sequence shown here is derived from an EMBL/GenBank/DDBJ whole genome shotgun (WGS) entry which is preliminary data.</text>
</comment>
<feature type="domain" description="CAAX prenyl protease 2/Lysostaphin resistance protein A-like" evidence="2">
    <location>
        <begin position="162"/>
        <end position="253"/>
    </location>
</feature>
<feature type="transmembrane region" description="Helical" evidence="1">
    <location>
        <begin position="218"/>
        <end position="235"/>
    </location>
</feature>
<keyword evidence="3" id="KW-0482">Metalloprotease</keyword>
<evidence type="ECO:0000313" key="4">
    <source>
        <dbReference type="Proteomes" id="UP000309133"/>
    </source>
</evidence>
<evidence type="ECO:0000259" key="2">
    <source>
        <dbReference type="Pfam" id="PF02517"/>
    </source>
</evidence>
<feature type="transmembrane region" description="Helical" evidence="1">
    <location>
        <begin position="80"/>
        <end position="102"/>
    </location>
</feature>
<evidence type="ECO:0000313" key="3">
    <source>
        <dbReference type="EMBL" id="THG28461.1"/>
    </source>
</evidence>
<organism evidence="3 4">
    <name type="scientific">Naasia lichenicola</name>
    <dbReference type="NCBI Taxonomy" id="2565933"/>
    <lineage>
        <taxon>Bacteria</taxon>
        <taxon>Bacillati</taxon>
        <taxon>Actinomycetota</taxon>
        <taxon>Actinomycetes</taxon>
        <taxon>Micrococcales</taxon>
        <taxon>Microbacteriaceae</taxon>
        <taxon>Naasia</taxon>
    </lineage>
</organism>
<dbReference type="GO" id="GO:0006508">
    <property type="term" value="P:proteolysis"/>
    <property type="evidence" value="ECO:0007669"/>
    <property type="project" value="UniProtKB-KW"/>
</dbReference>
<reference evidence="3 4" key="1">
    <citation type="submission" date="2019-04" db="EMBL/GenBank/DDBJ databases">
        <authorList>
            <person name="Jiang L."/>
        </authorList>
    </citation>
    <scope>NUCLEOTIDE SEQUENCE [LARGE SCALE GENOMIC DNA]</scope>
    <source>
        <strain evidence="3 4">YIM 131853</strain>
    </source>
</reference>
<keyword evidence="1" id="KW-0812">Transmembrane</keyword>
<keyword evidence="3" id="KW-0645">Protease</keyword>